<gene>
    <name evidence="2" type="primary">AL954676.2</name>
</gene>
<feature type="compositionally biased region" description="Basic and acidic residues" evidence="1">
    <location>
        <begin position="27"/>
        <end position="36"/>
    </location>
</feature>
<proteinExistence type="predicted"/>
<feature type="compositionally biased region" description="Polar residues" evidence="1">
    <location>
        <begin position="7"/>
        <end position="25"/>
    </location>
</feature>
<feature type="non-terminal residue" evidence="2">
    <location>
        <position position="36"/>
    </location>
</feature>
<evidence type="ECO:0000256" key="1">
    <source>
        <dbReference type="SAM" id="MobiDB-lite"/>
    </source>
</evidence>
<name>A0A1A8JV21_NOTKU</name>
<organism evidence="2">
    <name type="scientific">Nothobranchius kuhntae</name>
    <name type="common">Beira killifish</name>
    <dbReference type="NCBI Taxonomy" id="321403"/>
    <lineage>
        <taxon>Eukaryota</taxon>
        <taxon>Metazoa</taxon>
        <taxon>Chordata</taxon>
        <taxon>Craniata</taxon>
        <taxon>Vertebrata</taxon>
        <taxon>Euteleostomi</taxon>
        <taxon>Actinopterygii</taxon>
        <taxon>Neopterygii</taxon>
        <taxon>Teleostei</taxon>
        <taxon>Neoteleostei</taxon>
        <taxon>Acanthomorphata</taxon>
        <taxon>Ovalentaria</taxon>
        <taxon>Atherinomorphae</taxon>
        <taxon>Cyprinodontiformes</taxon>
        <taxon>Nothobranchiidae</taxon>
        <taxon>Nothobranchius</taxon>
    </lineage>
</organism>
<evidence type="ECO:0000313" key="2">
    <source>
        <dbReference type="EMBL" id="SBR23239.1"/>
    </source>
</evidence>
<feature type="non-terminal residue" evidence="2">
    <location>
        <position position="1"/>
    </location>
</feature>
<protein>
    <submittedName>
        <fullName evidence="2">Uncharacterized protein</fullName>
    </submittedName>
</protein>
<dbReference type="AlphaFoldDB" id="A0A1A8JV21"/>
<accession>A0A1A8JV21</accession>
<reference evidence="2" key="1">
    <citation type="submission" date="2016-05" db="EMBL/GenBank/DDBJ databases">
        <authorList>
            <person name="Lavstsen T."/>
            <person name="Jespersen J.S."/>
        </authorList>
    </citation>
    <scope>NUCLEOTIDE SEQUENCE</scope>
    <source>
        <tissue evidence="2">Brain</tissue>
    </source>
</reference>
<feature type="region of interest" description="Disordered" evidence="1">
    <location>
        <begin position="1"/>
        <end position="36"/>
    </location>
</feature>
<dbReference type="EMBL" id="HAEE01003219">
    <property type="protein sequence ID" value="SBR23239.1"/>
    <property type="molecule type" value="Transcribed_RNA"/>
</dbReference>
<sequence>LLIPMDTANSCSNKMDRLVTTSGNTPEKPHMEKKTK</sequence>
<reference evidence="2" key="2">
    <citation type="submission" date="2016-06" db="EMBL/GenBank/DDBJ databases">
        <title>The genome of a short-lived fish provides insights into sex chromosome evolution and the genetic control of aging.</title>
        <authorList>
            <person name="Reichwald K."/>
            <person name="Felder M."/>
            <person name="Petzold A."/>
            <person name="Koch P."/>
            <person name="Groth M."/>
            <person name="Platzer M."/>
        </authorList>
    </citation>
    <scope>NUCLEOTIDE SEQUENCE</scope>
    <source>
        <tissue evidence="2">Brain</tissue>
    </source>
</reference>